<dbReference type="InterPro" id="IPR003660">
    <property type="entry name" value="HAMP_dom"/>
</dbReference>
<dbReference type="PROSITE" id="PS50883">
    <property type="entry name" value="EAL"/>
    <property type="match status" value="1"/>
</dbReference>
<dbReference type="SUPFAM" id="SSF55073">
    <property type="entry name" value="Nucleotide cyclase"/>
    <property type="match status" value="1"/>
</dbReference>
<dbReference type="SMART" id="SM00304">
    <property type="entry name" value="HAMP"/>
    <property type="match status" value="1"/>
</dbReference>
<feature type="transmembrane region" description="Helical" evidence="1">
    <location>
        <begin position="42"/>
        <end position="62"/>
    </location>
</feature>
<dbReference type="Gene3D" id="3.30.70.270">
    <property type="match status" value="1"/>
</dbReference>
<dbReference type="Gene3D" id="3.20.20.450">
    <property type="entry name" value="EAL domain"/>
    <property type="match status" value="1"/>
</dbReference>
<dbReference type="InterPro" id="IPR043128">
    <property type="entry name" value="Rev_trsase/Diguanyl_cyclase"/>
</dbReference>
<name>A0A1M7AWG5_9HYPH</name>
<dbReference type="PROSITE" id="PS50887">
    <property type="entry name" value="GGDEF"/>
    <property type="match status" value="1"/>
</dbReference>
<gene>
    <name evidence="5" type="ORF">SAMN05444272_0660</name>
</gene>
<dbReference type="SUPFAM" id="SSF141868">
    <property type="entry name" value="EAL domain-like"/>
    <property type="match status" value="1"/>
</dbReference>
<dbReference type="GO" id="GO:0007165">
    <property type="term" value="P:signal transduction"/>
    <property type="evidence" value="ECO:0007669"/>
    <property type="project" value="InterPro"/>
</dbReference>
<evidence type="ECO:0000259" key="4">
    <source>
        <dbReference type="PROSITE" id="PS50887"/>
    </source>
</evidence>
<evidence type="ECO:0000256" key="1">
    <source>
        <dbReference type="SAM" id="Phobius"/>
    </source>
</evidence>
<dbReference type="SUPFAM" id="SSF158472">
    <property type="entry name" value="HAMP domain-like"/>
    <property type="match status" value="1"/>
</dbReference>
<evidence type="ECO:0000259" key="3">
    <source>
        <dbReference type="PROSITE" id="PS50885"/>
    </source>
</evidence>
<dbReference type="PANTHER" id="PTHR44757:SF2">
    <property type="entry name" value="BIOFILM ARCHITECTURE MAINTENANCE PROTEIN MBAA"/>
    <property type="match status" value="1"/>
</dbReference>
<dbReference type="Pfam" id="PF00990">
    <property type="entry name" value="GGDEF"/>
    <property type="match status" value="1"/>
</dbReference>
<keyword evidence="1" id="KW-1133">Transmembrane helix</keyword>
<dbReference type="Pfam" id="PF00672">
    <property type="entry name" value="HAMP"/>
    <property type="match status" value="1"/>
</dbReference>
<dbReference type="InterPro" id="IPR000160">
    <property type="entry name" value="GGDEF_dom"/>
</dbReference>
<reference evidence="5 6" key="1">
    <citation type="submission" date="2016-11" db="EMBL/GenBank/DDBJ databases">
        <authorList>
            <person name="Jaros S."/>
            <person name="Januszkiewicz K."/>
            <person name="Wedrychowicz H."/>
        </authorList>
    </citation>
    <scope>NUCLEOTIDE SEQUENCE [LARGE SCALE GENOMIC DNA]</scope>
    <source>
        <strain evidence="5 6">DSM 22153</strain>
    </source>
</reference>
<accession>A0A1M7AWG5</accession>
<dbReference type="EMBL" id="FRBW01000001">
    <property type="protein sequence ID" value="SHL47041.1"/>
    <property type="molecule type" value="Genomic_DNA"/>
</dbReference>
<dbReference type="CDD" id="cd06225">
    <property type="entry name" value="HAMP"/>
    <property type="match status" value="1"/>
</dbReference>
<dbReference type="Proteomes" id="UP000186002">
    <property type="component" value="Unassembled WGS sequence"/>
</dbReference>
<feature type="domain" description="EAL" evidence="2">
    <location>
        <begin position="296"/>
        <end position="549"/>
    </location>
</feature>
<dbReference type="InterPro" id="IPR001633">
    <property type="entry name" value="EAL_dom"/>
</dbReference>
<dbReference type="RefSeq" id="WP_084081679.1">
    <property type="nucleotide sequence ID" value="NZ_FRBW01000001.1"/>
</dbReference>
<sequence length="565" mass="61460">MPSKFGKGLNSLRVRFALMSGVFGAAAACAAAWSSSHLHGDLVILGVTCLVILSAAAITYLMTGNLTRPIENLRATTEAIAKGDYETPVNVECLCEVGGLAASFDKMVTRLNANVARIRTLAYEDTITGLPNRAVLEETLDGQRDLSGALLFIDLDHFKQVNDAYGHAAGDMILRAAAKRLLEQGLQIDESENAPDQPALFRFAGDEFVAILPGAGRAEAAVVARRIIEAMNEPFAFGGQMIQIGASVGAAILNEDAYTAEDLIKFADLAMYEAKTQGRGQVVVFDQMMKERAVKRARLTADFVSGLERDELEVHFQPKIRLRDGAISSVEALVRWRHPELGLLFPGDFLEIAAENGLLPKLGQQVMRKSAEYIRHWKKAGSPMVVAINVCPGQFSNEKFADGLILFCLSQQVSPSDFEIELTETVAMQDVDKARRQLERLKSAGFGIAIDDYGIGYSNLSQLYRLPFDHLKIDRSIIETISSDPNAEVLISSVIETAHRLGHTVTAEGVETSQQLEALRRLGCDNVQGYLTGRPAPAEDITSILLKQRTASVKVVAGLDHKTAC</sequence>
<feature type="domain" description="HAMP" evidence="3">
    <location>
        <begin position="64"/>
        <end position="116"/>
    </location>
</feature>
<keyword evidence="1" id="KW-0812">Transmembrane</keyword>
<dbReference type="Pfam" id="PF00563">
    <property type="entry name" value="EAL"/>
    <property type="match status" value="1"/>
</dbReference>
<evidence type="ECO:0000313" key="6">
    <source>
        <dbReference type="Proteomes" id="UP000186002"/>
    </source>
</evidence>
<proteinExistence type="predicted"/>
<keyword evidence="6" id="KW-1185">Reference proteome</keyword>
<dbReference type="NCBIfam" id="TIGR00254">
    <property type="entry name" value="GGDEF"/>
    <property type="match status" value="1"/>
</dbReference>
<dbReference type="PROSITE" id="PS51257">
    <property type="entry name" value="PROKAR_LIPOPROTEIN"/>
    <property type="match status" value="1"/>
</dbReference>
<dbReference type="OrthoDB" id="9814202at2"/>
<dbReference type="InterPro" id="IPR052155">
    <property type="entry name" value="Biofilm_reg_signaling"/>
</dbReference>
<dbReference type="SMART" id="SM00052">
    <property type="entry name" value="EAL"/>
    <property type="match status" value="1"/>
</dbReference>
<keyword evidence="1" id="KW-0472">Membrane</keyword>
<evidence type="ECO:0000313" key="5">
    <source>
        <dbReference type="EMBL" id="SHL47041.1"/>
    </source>
</evidence>
<protein>
    <submittedName>
        <fullName evidence="5">Diguanylate cyclase/phosphodiesterase</fullName>
    </submittedName>
</protein>
<feature type="domain" description="GGDEF" evidence="4">
    <location>
        <begin position="146"/>
        <end position="287"/>
    </location>
</feature>
<organism evidence="5 6">
    <name type="scientific">Roseibium suaedae</name>
    <dbReference type="NCBI Taxonomy" id="735517"/>
    <lineage>
        <taxon>Bacteria</taxon>
        <taxon>Pseudomonadati</taxon>
        <taxon>Pseudomonadota</taxon>
        <taxon>Alphaproteobacteria</taxon>
        <taxon>Hyphomicrobiales</taxon>
        <taxon>Stappiaceae</taxon>
        <taxon>Roseibium</taxon>
    </lineage>
</organism>
<dbReference type="SMART" id="SM00267">
    <property type="entry name" value="GGDEF"/>
    <property type="match status" value="1"/>
</dbReference>
<dbReference type="GO" id="GO:0016020">
    <property type="term" value="C:membrane"/>
    <property type="evidence" value="ECO:0007669"/>
    <property type="project" value="InterPro"/>
</dbReference>
<dbReference type="PANTHER" id="PTHR44757">
    <property type="entry name" value="DIGUANYLATE CYCLASE DGCP"/>
    <property type="match status" value="1"/>
</dbReference>
<evidence type="ECO:0000259" key="2">
    <source>
        <dbReference type="PROSITE" id="PS50883"/>
    </source>
</evidence>
<dbReference type="InterPro" id="IPR029787">
    <property type="entry name" value="Nucleotide_cyclase"/>
</dbReference>
<dbReference type="InterPro" id="IPR035919">
    <property type="entry name" value="EAL_sf"/>
</dbReference>
<dbReference type="CDD" id="cd01949">
    <property type="entry name" value="GGDEF"/>
    <property type="match status" value="1"/>
</dbReference>
<dbReference type="STRING" id="735517.SAMN05444272_0660"/>
<dbReference type="CDD" id="cd01948">
    <property type="entry name" value="EAL"/>
    <property type="match status" value="1"/>
</dbReference>
<dbReference type="Gene3D" id="6.10.340.10">
    <property type="match status" value="1"/>
</dbReference>
<dbReference type="AlphaFoldDB" id="A0A1M7AWG5"/>
<dbReference type="PROSITE" id="PS50885">
    <property type="entry name" value="HAMP"/>
    <property type="match status" value="1"/>
</dbReference>